<proteinExistence type="predicted"/>
<dbReference type="PANTHER" id="PTHR11161:SF0">
    <property type="entry name" value="O-ACYLTRANSFERASE LIKE PROTEIN"/>
    <property type="match status" value="1"/>
</dbReference>
<dbReference type="EMBL" id="JBJJXI010000181">
    <property type="protein sequence ID" value="KAL3383818.1"/>
    <property type="molecule type" value="Genomic_DNA"/>
</dbReference>
<dbReference type="Proteomes" id="UP001627154">
    <property type="component" value="Unassembled WGS sequence"/>
</dbReference>
<feature type="transmembrane region" description="Helical" evidence="1">
    <location>
        <begin position="519"/>
        <end position="540"/>
    </location>
</feature>
<sequence>MFRVLLTAWLLLLCVTSSVIGYLTSDRRNYQQILLSDHVEERIHLLSPSNLLANRKCDGSDTLNNSCSRDLDFLKRDLTKRKEWALKMMDSSSKPQSGFLNGFLINIGSYDQCVSIHEILSDTVIRGRHCMYSVNPTTLKKPFPYNPIISICLPASCNSEDVAQLVNATADQIELLKIVELEWVFCSPLDSEKSDDSARFIILFLIALYVFFLGVCTVCHMYRKILFSPETINSKSFQSMCNLSFAKNNRIIFNTKADESHLSIINGIRVISTAWIVLSHEYIFDLFQVNINMLDLLKFYASWKSLIPLIGIFSVDTFLAMSGFLMTYTFFKKMNKKANFSIYQYYIHRYIRLTAPVAVVLAIMMYVYPSIGSGPRWDWFLSIFVMGIKEKWWSILLYLHNYIDKENLCVLHLWSLAVDMQLYWISPLILYPLYRRPKLGITIALALCVASIVASGVIVAMNQYPAIYATHEPNMELIMREFRDVYITTHTRASPWCIGIIFGYAVVTKTKRPSKATMWCGWLATISALIFCLYSSRYFTDTNYVYDIVREVIFASLARPAWAFAICWLVYASAHDCAGPITNILSWKHFQPLSRLSYCIYLVHVAFPLARASTTRTPTFFHDYVTWQSCICDLFLSVVMAWGVSITFEVPILALEDMIINLKAARSRERKDK</sequence>
<feature type="transmembrane region" description="Helical" evidence="1">
    <location>
        <begin position="485"/>
        <end position="507"/>
    </location>
</feature>
<dbReference type="AlphaFoldDB" id="A0ABD2VT35"/>
<feature type="transmembrane region" description="Helical" evidence="1">
    <location>
        <begin position="634"/>
        <end position="655"/>
    </location>
</feature>
<organism evidence="4 5">
    <name type="scientific">Trichogramma kaykai</name>
    <dbReference type="NCBI Taxonomy" id="54128"/>
    <lineage>
        <taxon>Eukaryota</taxon>
        <taxon>Metazoa</taxon>
        <taxon>Ecdysozoa</taxon>
        <taxon>Arthropoda</taxon>
        <taxon>Hexapoda</taxon>
        <taxon>Insecta</taxon>
        <taxon>Pterygota</taxon>
        <taxon>Neoptera</taxon>
        <taxon>Endopterygota</taxon>
        <taxon>Hymenoptera</taxon>
        <taxon>Apocrita</taxon>
        <taxon>Proctotrupomorpha</taxon>
        <taxon>Chalcidoidea</taxon>
        <taxon>Trichogrammatidae</taxon>
        <taxon>Trichogramma</taxon>
    </lineage>
</organism>
<dbReference type="InterPro" id="IPR006621">
    <property type="entry name" value="Nose-resist-to-fluoxetine_N"/>
</dbReference>
<gene>
    <name evidence="4" type="ORF">TKK_020188</name>
</gene>
<keyword evidence="1" id="KW-0812">Transmembrane</keyword>
<evidence type="ECO:0000256" key="2">
    <source>
        <dbReference type="SAM" id="SignalP"/>
    </source>
</evidence>
<feature type="transmembrane region" description="Helical" evidence="1">
    <location>
        <begin position="552"/>
        <end position="574"/>
    </location>
</feature>
<evidence type="ECO:0000313" key="5">
    <source>
        <dbReference type="Proteomes" id="UP001627154"/>
    </source>
</evidence>
<comment type="caution">
    <text evidence="4">The sequence shown here is derived from an EMBL/GenBank/DDBJ whole genome shotgun (WGS) entry which is preliminary data.</text>
</comment>
<feature type="transmembrane region" description="Helical" evidence="1">
    <location>
        <begin position="595"/>
        <end position="614"/>
    </location>
</feature>
<feature type="domain" description="Nose resistant-to-fluoxetine protein N-terminal" evidence="3">
    <location>
        <begin position="64"/>
        <end position="188"/>
    </location>
</feature>
<dbReference type="Pfam" id="PF01757">
    <property type="entry name" value="Acyl_transf_3"/>
    <property type="match status" value="1"/>
</dbReference>
<evidence type="ECO:0000259" key="3">
    <source>
        <dbReference type="SMART" id="SM00703"/>
    </source>
</evidence>
<feature type="transmembrane region" description="Helical" evidence="1">
    <location>
        <begin position="411"/>
        <end position="431"/>
    </location>
</feature>
<feature type="signal peptide" evidence="2">
    <location>
        <begin position="1"/>
        <end position="21"/>
    </location>
</feature>
<keyword evidence="2" id="KW-0732">Signal</keyword>
<keyword evidence="1" id="KW-1133">Transmembrane helix</keyword>
<dbReference type="InterPro" id="IPR052728">
    <property type="entry name" value="O2_lipid_transport_reg"/>
</dbReference>
<feature type="transmembrane region" description="Helical" evidence="1">
    <location>
        <begin position="443"/>
        <end position="465"/>
    </location>
</feature>
<dbReference type="Pfam" id="PF20146">
    <property type="entry name" value="NRF"/>
    <property type="match status" value="1"/>
</dbReference>
<dbReference type="PANTHER" id="PTHR11161">
    <property type="entry name" value="O-ACYLTRANSFERASE"/>
    <property type="match status" value="1"/>
</dbReference>
<feature type="transmembrane region" description="Helical" evidence="1">
    <location>
        <begin position="306"/>
        <end position="330"/>
    </location>
</feature>
<feature type="transmembrane region" description="Helical" evidence="1">
    <location>
        <begin position="350"/>
        <end position="368"/>
    </location>
</feature>
<feature type="chain" id="PRO_5044872593" description="Nose resistant-to-fluoxetine protein N-terminal domain-containing protein" evidence="2">
    <location>
        <begin position="22"/>
        <end position="673"/>
    </location>
</feature>
<evidence type="ECO:0000313" key="4">
    <source>
        <dbReference type="EMBL" id="KAL3383818.1"/>
    </source>
</evidence>
<keyword evidence="5" id="KW-1185">Reference proteome</keyword>
<name>A0ABD2VT35_9HYME</name>
<feature type="transmembrane region" description="Helical" evidence="1">
    <location>
        <begin position="200"/>
        <end position="222"/>
    </location>
</feature>
<keyword evidence="1" id="KW-0472">Membrane</keyword>
<accession>A0ABD2VT35</accession>
<dbReference type="InterPro" id="IPR002656">
    <property type="entry name" value="Acyl_transf_3_dom"/>
</dbReference>
<reference evidence="4 5" key="1">
    <citation type="journal article" date="2024" name="bioRxiv">
        <title>A reference genome for Trichogramma kaykai: A tiny desert-dwelling parasitoid wasp with competing sex-ratio distorters.</title>
        <authorList>
            <person name="Culotta J."/>
            <person name="Lindsey A.R."/>
        </authorList>
    </citation>
    <scope>NUCLEOTIDE SEQUENCE [LARGE SCALE GENOMIC DNA]</scope>
    <source>
        <strain evidence="4 5">KSX58</strain>
    </source>
</reference>
<dbReference type="SMART" id="SM00703">
    <property type="entry name" value="NRF"/>
    <property type="match status" value="1"/>
</dbReference>
<protein>
    <recommendedName>
        <fullName evidence="3">Nose resistant-to-fluoxetine protein N-terminal domain-containing protein</fullName>
    </recommendedName>
</protein>
<evidence type="ECO:0000256" key="1">
    <source>
        <dbReference type="SAM" id="Phobius"/>
    </source>
</evidence>